<dbReference type="EMBL" id="BAABCJ010000001">
    <property type="protein sequence ID" value="GAA3694041.1"/>
    <property type="molecule type" value="Genomic_DNA"/>
</dbReference>
<accession>A0ABP7CSW8</accession>
<organism evidence="2 3">
    <name type="scientific">Zhihengliuella alba</name>
    <dbReference type="NCBI Taxonomy" id="547018"/>
    <lineage>
        <taxon>Bacteria</taxon>
        <taxon>Bacillati</taxon>
        <taxon>Actinomycetota</taxon>
        <taxon>Actinomycetes</taxon>
        <taxon>Micrococcales</taxon>
        <taxon>Micrococcaceae</taxon>
        <taxon>Zhihengliuella</taxon>
    </lineage>
</organism>
<proteinExistence type="predicted"/>
<evidence type="ECO:0000313" key="3">
    <source>
        <dbReference type="Proteomes" id="UP001501536"/>
    </source>
</evidence>
<name>A0ABP7CSW8_9MICC</name>
<sequence>MTVPPPKPGRGPHRRRAAHGLAPVAAPAAAARPGSGGPGDSNEPLVVFRASSPFVVGELSAMAGEGLLRQVLSGLWVAADERDSPQIRAQVAAGAADPLAFTAIGGFSAAWIYGCAPAPRRLELCVASFQRLPRPVAERTPVRCLEQALDPAEIQRVAGVAVVAPPRTAFDLLWRAEADDVVIRTISRLVALPVLGVDAEAVRHAVESTVRRPGKARALGRLDEARRTALRLVDPQPPSDQPR</sequence>
<evidence type="ECO:0008006" key="4">
    <source>
        <dbReference type="Google" id="ProtNLM"/>
    </source>
</evidence>
<reference evidence="3" key="1">
    <citation type="journal article" date="2019" name="Int. J. Syst. Evol. Microbiol.">
        <title>The Global Catalogue of Microorganisms (GCM) 10K type strain sequencing project: providing services to taxonomists for standard genome sequencing and annotation.</title>
        <authorList>
            <consortium name="The Broad Institute Genomics Platform"/>
            <consortium name="The Broad Institute Genome Sequencing Center for Infectious Disease"/>
            <person name="Wu L."/>
            <person name="Ma J."/>
        </authorList>
    </citation>
    <scope>NUCLEOTIDE SEQUENCE [LARGE SCALE GENOMIC DNA]</scope>
    <source>
        <strain evidence="3">JCM 16961</strain>
    </source>
</reference>
<keyword evidence="3" id="KW-1185">Reference proteome</keyword>
<protein>
    <recommendedName>
        <fullName evidence="4">AbiEi antitoxin C-terminal domain-containing protein</fullName>
    </recommendedName>
</protein>
<gene>
    <name evidence="2" type="ORF">GCM10022377_03320</name>
</gene>
<feature type="compositionally biased region" description="Low complexity" evidence="1">
    <location>
        <begin position="19"/>
        <end position="33"/>
    </location>
</feature>
<evidence type="ECO:0000256" key="1">
    <source>
        <dbReference type="SAM" id="MobiDB-lite"/>
    </source>
</evidence>
<dbReference type="RefSeq" id="WP_344879014.1">
    <property type="nucleotide sequence ID" value="NZ_BAABCJ010000001.1"/>
</dbReference>
<feature type="region of interest" description="Disordered" evidence="1">
    <location>
        <begin position="1"/>
        <end position="43"/>
    </location>
</feature>
<dbReference type="Proteomes" id="UP001501536">
    <property type="component" value="Unassembled WGS sequence"/>
</dbReference>
<comment type="caution">
    <text evidence="2">The sequence shown here is derived from an EMBL/GenBank/DDBJ whole genome shotgun (WGS) entry which is preliminary data.</text>
</comment>
<evidence type="ECO:0000313" key="2">
    <source>
        <dbReference type="EMBL" id="GAA3694041.1"/>
    </source>
</evidence>